<feature type="region of interest" description="Disordered" evidence="1">
    <location>
        <begin position="138"/>
        <end position="267"/>
    </location>
</feature>
<organism evidence="2 3">
    <name type="scientific">Trichonephila clavata</name>
    <name type="common">Joro spider</name>
    <name type="synonym">Nephila clavata</name>
    <dbReference type="NCBI Taxonomy" id="2740835"/>
    <lineage>
        <taxon>Eukaryota</taxon>
        <taxon>Metazoa</taxon>
        <taxon>Ecdysozoa</taxon>
        <taxon>Arthropoda</taxon>
        <taxon>Chelicerata</taxon>
        <taxon>Arachnida</taxon>
        <taxon>Araneae</taxon>
        <taxon>Araneomorphae</taxon>
        <taxon>Entelegynae</taxon>
        <taxon>Araneoidea</taxon>
        <taxon>Nephilidae</taxon>
        <taxon>Trichonephila</taxon>
    </lineage>
</organism>
<feature type="compositionally biased region" description="Basic and acidic residues" evidence="1">
    <location>
        <begin position="184"/>
        <end position="208"/>
    </location>
</feature>
<dbReference type="OrthoDB" id="6430786at2759"/>
<dbReference type="EMBL" id="BMAO01039190">
    <property type="protein sequence ID" value="GFR29656.1"/>
    <property type="molecule type" value="Genomic_DNA"/>
</dbReference>
<feature type="compositionally biased region" description="Polar residues" evidence="1">
    <location>
        <begin position="1"/>
        <end position="34"/>
    </location>
</feature>
<evidence type="ECO:0000313" key="2">
    <source>
        <dbReference type="EMBL" id="GFR29656.1"/>
    </source>
</evidence>
<gene>
    <name evidence="2" type="ORF">TNCT_545231</name>
</gene>
<evidence type="ECO:0000256" key="1">
    <source>
        <dbReference type="SAM" id="MobiDB-lite"/>
    </source>
</evidence>
<feature type="compositionally biased region" description="Polar residues" evidence="1">
    <location>
        <begin position="244"/>
        <end position="261"/>
    </location>
</feature>
<sequence>MDISETVQPPESPNANSTPAKESSNALSSISQGLNGIRKRFLSRSQSDMNHQEFADHSIERDLSGGQKEPSFYSLANEQWPPKLPESTEKANEVTAKEVGVVNDIPSVIDSGRKDSLNTSSIIEITKELLDELDSRVKEDSLSDIQPLKTPSRFEDPQTEEPTRPEDLNSRESIQFRRHSRQRTRFEDRRSRESFESEDQRSRERSEEWYSGESNLQDRYSGESNRLQDRNSSESNRLQDRYSGESTRLQNEYPSEPSRLNQHSKEETKSIDFSAFDSEMPPDEKNSVTSGDRISRDAYYSDIVGISDNSKKKWLIQMDSNQNYIRALINYDINFEPGKRKIEKDEHAAQTRWVIHYDNLNYIRSFLRPEVLEKTLKEESNQNMESDIEHKYKKLIVNT</sequence>
<feature type="compositionally biased region" description="Basic and acidic residues" evidence="1">
    <location>
        <begin position="50"/>
        <end position="63"/>
    </location>
</feature>
<feature type="compositionally biased region" description="Polar residues" evidence="1">
    <location>
        <begin position="212"/>
        <end position="225"/>
    </location>
</feature>
<name>A0A8X6HSZ9_TRICU</name>
<evidence type="ECO:0000313" key="3">
    <source>
        <dbReference type="Proteomes" id="UP000887116"/>
    </source>
</evidence>
<reference evidence="2" key="1">
    <citation type="submission" date="2020-07" db="EMBL/GenBank/DDBJ databases">
        <title>Multicomponent nature underlies the extraordinary mechanical properties of spider dragline silk.</title>
        <authorList>
            <person name="Kono N."/>
            <person name="Nakamura H."/>
            <person name="Mori M."/>
            <person name="Yoshida Y."/>
            <person name="Ohtoshi R."/>
            <person name="Malay A.D."/>
            <person name="Moran D.A.P."/>
            <person name="Tomita M."/>
            <person name="Numata K."/>
            <person name="Arakawa K."/>
        </authorList>
    </citation>
    <scope>NUCLEOTIDE SEQUENCE</scope>
</reference>
<feature type="region of interest" description="Disordered" evidence="1">
    <location>
        <begin position="272"/>
        <end position="291"/>
    </location>
</feature>
<protein>
    <submittedName>
        <fullName evidence="2">Uncharacterized protein</fullName>
    </submittedName>
</protein>
<keyword evidence="3" id="KW-1185">Reference proteome</keyword>
<accession>A0A8X6HSZ9</accession>
<comment type="caution">
    <text evidence="2">The sequence shown here is derived from an EMBL/GenBank/DDBJ whole genome shotgun (WGS) entry which is preliminary data.</text>
</comment>
<proteinExistence type="predicted"/>
<feature type="compositionally biased region" description="Basic and acidic residues" evidence="1">
    <location>
        <begin position="152"/>
        <end position="170"/>
    </location>
</feature>
<feature type="compositionally biased region" description="Basic and acidic residues" evidence="1">
    <location>
        <begin position="226"/>
        <end position="243"/>
    </location>
</feature>
<dbReference type="Proteomes" id="UP000887116">
    <property type="component" value="Unassembled WGS sequence"/>
</dbReference>
<feature type="region of interest" description="Disordered" evidence="1">
    <location>
        <begin position="1"/>
        <end position="92"/>
    </location>
</feature>
<dbReference type="AlphaFoldDB" id="A0A8X6HSZ9"/>